<reference evidence="1 2" key="1">
    <citation type="submission" date="2019-04" db="EMBL/GenBank/DDBJ databases">
        <title>Fungal friends and foes A comparative genomics study of 23 Aspergillus species from section Flavi.</title>
        <authorList>
            <consortium name="DOE Joint Genome Institute"/>
            <person name="Kjaerbolling I."/>
            <person name="Vesth T.C."/>
            <person name="Frisvad J.C."/>
            <person name="Nybo J.L."/>
            <person name="Theobald S."/>
            <person name="Kildgaard S."/>
            <person name="Petersen T.I."/>
            <person name="Kuo A."/>
            <person name="Sato A."/>
            <person name="Lyhne E.K."/>
            <person name="Kogle M.E."/>
            <person name="Wiebenga A."/>
            <person name="Kun R.S."/>
            <person name="Lubbers R.J."/>
            <person name="Makela M.R."/>
            <person name="Barry K."/>
            <person name="Chovatia M."/>
            <person name="Clum A."/>
            <person name="Daum C."/>
            <person name="Haridas S."/>
            <person name="He G."/>
            <person name="LaButti K."/>
            <person name="Lipzen A."/>
            <person name="Mondo S."/>
            <person name="Pangilinan J."/>
            <person name="Riley R."/>
            <person name="Salamov A."/>
            <person name="Simmons B.A."/>
            <person name="Magnuson J.K."/>
            <person name="Henrissat B."/>
            <person name="Mortensen U.H."/>
            <person name="Larsen T.O."/>
            <person name="De vries R.P."/>
            <person name="Grigoriev I.V."/>
            <person name="Machida M."/>
            <person name="Baker S.E."/>
            <person name="Andersen M.R."/>
        </authorList>
    </citation>
    <scope>NUCLEOTIDE SEQUENCE [LARGE SCALE GENOMIC DNA]</scope>
    <source>
        <strain evidence="1 2">CBS 117635</strain>
    </source>
</reference>
<dbReference type="EMBL" id="ML732771">
    <property type="protein sequence ID" value="KAB8277614.1"/>
    <property type="molecule type" value="Genomic_DNA"/>
</dbReference>
<accession>A0A5N6JI79</accession>
<evidence type="ECO:0000313" key="2">
    <source>
        <dbReference type="Proteomes" id="UP000326289"/>
    </source>
</evidence>
<sequence>MVLPFRVPITRRASLSSRYRLRPVERDFVNSLMVVYGARDVFMGAALFQLFSPVIQRLSAGS</sequence>
<name>A0A5N6JI79_9EURO</name>
<dbReference type="Proteomes" id="UP000326289">
    <property type="component" value="Unassembled WGS sequence"/>
</dbReference>
<evidence type="ECO:0000313" key="1">
    <source>
        <dbReference type="EMBL" id="KAB8277614.1"/>
    </source>
</evidence>
<protein>
    <submittedName>
        <fullName evidence="1">Uncharacterized protein</fullName>
    </submittedName>
</protein>
<organism evidence="1 2">
    <name type="scientific">Aspergillus minisclerotigenes</name>
    <dbReference type="NCBI Taxonomy" id="656917"/>
    <lineage>
        <taxon>Eukaryota</taxon>
        <taxon>Fungi</taxon>
        <taxon>Dikarya</taxon>
        <taxon>Ascomycota</taxon>
        <taxon>Pezizomycotina</taxon>
        <taxon>Eurotiomycetes</taxon>
        <taxon>Eurotiomycetidae</taxon>
        <taxon>Eurotiales</taxon>
        <taxon>Aspergillaceae</taxon>
        <taxon>Aspergillus</taxon>
        <taxon>Aspergillus subgen. Circumdati</taxon>
    </lineage>
</organism>
<proteinExistence type="predicted"/>
<dbReference type="AlphaFoldDB" id="A0A5N6JI79"/>
<gene>
    <name evidence="1" type="ORF">BDV30DRAFT_204784</name>
</gene>
<keyword evidence="2" id="KW-1185">Reference proteome</keyword>